<dbReference type="EMBL" id="JAYMYQ010000004">
    <property type="protein sequence ID" value="KAK7340534.1"/>
    <property type="molecule type" value="Genomic_DNA"/>
</dbReference>
<organism evidence="1 2">
    <name type="scientific">Canavalia gladiata</name>
    <name type="common">Sword bean</name>
    <name type="synonym">Dolichos gladiatus</name>
    <dbReference type="NCBI Taxonomy" id="3824"/>
    <lineage>
        <taxon>Eukaryota</taxon>
        <taxon>Viridiplantae</taxon>
        <taxon>Streptophyta</taxon>
        <taxon>Embryophyta</taxon>
        <taxon>Tracheophyta</taxon>
        <taxon>Spermatophyta</taxon>
        <taxon>Magnoliopsida</taxon>
        <taxon>eudicotyledons</taxon>
        <taxon>Gunneridae</taxon>
        <taxon>Pentapetalae</taxon>
        <taxon>rosids</taxon>
        <taxon>fabids</taxon>
        <taxon>Fabales</taxon>
        <taxon>Fabaceae</taxon>
        <taxon>Papilionoideae</taxon>
        <taxon>50 kb inversion clade</taxon>
        <taxon>NPAAA clade</taxon>
        <taxon>indigoferoid/millettioid clade</taxon>
        <taxon>Phaseoleae</taxon>
        <taxon>Canavalia</taxon>
    </lineage>
</organism>
<gene>
    <name evidence="1" type="ORF">VNO77_21240</name>
</gene>
<evidence type="ECO:0000313" key="2">
    <source>
        <dbReference type="Proteomes" id="UP001367508"/>
    </source>
</evidence>
<accession>A0AAN9QLX3</accession>
<proteinExistence type="predicted"/>
<dbReference type="AlphaFoldDB" id="A0AAN9QLX3"/>
<sequence>MMITFLINMGENDIQNGIYFAFYKEAESVAILQGLLNYYGREPDAEHEQLCQFSPLNTTVTHCENDLGLGLGYGSASAPYYY</sequence>
<protein>
    <submittedName>
        <fullName evidence="1">Uncharacterized protein</fullName>
    </submittedName>
</protein>
<name>A0AAN9QLX3_CANGL</name>
<comment type="caution">
    <text evidence="1">The sequence shown here is derived from an EMBL/GenBank/DDBJ whole genome shotgun (WGS) entry which is preliminary data.</text>
</comment>
<dbReference type="Proteomes" id="UP001367508">
    <property type="component" value="Unassembled WGS sequence"/>
</dbReference>
<reference evidence="1 2" key="1">
    <citation type="submission" date="2024-01" db="EMBL/GenBank/DDBJ databases">
        <title>The genomes of 5 underutilized Papilionoideae crops provide insights into root nodulation and disease resistanc.</title>
        <authorList>
            <person name="Jiang F."/>
        </authorList>
    </citation>
    <scope>NUCLEOTIDE SEQUENCE [LARGE SCALE GENOMIC DNA]</scope>
    <source>
        <strain evidence="1">LVBAO_FW01</strain>
        <tissue evidence="1">Leaves</tissue>
    </source>
</reference>
<keyword evidence="2" id="KW-1185">Reference proteome</keyword>
<evidence type="ECO:0000313" key="1">
    <source>
        <dbReference type="EMBL" id="KAK7340534.1"/>
    </source>
</evidence>